<dbReference type="Proteomes" id="UP001299608">
    <property type="component" value="Unassembled WGS sequence"/>
</dbReference>
<evidence type="ECO:0000313" key="4">
    <source>
        <dbReference type="Proteomes" id="UP000669239"/>
    </source>
</evidence>
<keyword evidence="1" id="KW-0472">Membrane</keyword>
<evidence type="ECO:0000313" key="2">
    <source>
        <dbReference type="EMBL" id="MCG4747420.1"/>
    </source>
</evidence>
<reference evidence="3" key="2">
    <citation type="submission" date="2020-02" db="EMBL/GenBank/DDBJ databases">
        <authorList>
            <person name="Littmann E."/>
            <person name="Sorbara M."/>
        </authorList>
    </citation>
    <scope>NUCLEOTIDE SEQUENCE</scope>
    <source>
        <strain evidence="3">MSK.1.17</strain>
    </source>
</reference>
<name>A0AAW5C3G0_9FIRM</name>
<keyword evidence="1" id="KW-0812">Transmembrane</keyword>
<dbReference type="GeneID" id="97208893"/>
<dbReference type="EMBL" id="JAAITT010000004">
    <property type="protein sequence ID" value="NSJ47875.1"/>
    <property type="molecule type" value="Genomic_DNA"/>
</dbReference>
<dbReference type="InterPro" id="IPR045584">
    <property type="entry name" value="Pilin-like"/>
</dbReference>
<reference evidence="2" key="3">
    <citation type="submission" date="2022-01" db="EMBL/GenBank/DDBJ databases">
        <title>Collection of gut derived symbiotic bacterial strains cultured from healthy donors.</title>
        <authorList>
            <person name="Lin H."/>
            <person name="Kohout C."/>
            <person name="Waligurski E."/>
            <person name="Pamer E.G."/>
        </authorList>
    </citation>
    <scope>NUCLEOTIDE SEQUENCE</scope>
    <source>
        <strain evidence="2">DFI.6.55</strain>
    </source>
</reference>
<dbReference type="Pfam" id="PF07963">
    <property type="entry name" value="N_methyl"/>
    <property type="match status" value="1"/>
</dbReference>
<dbReference type="NCBIfam" id="TIGR02532">
    <property type="entry name" value="IV_pilin_GFxxxE"/>
    <property type="match status" value="1"/>
</dbReference>
<feature type="transmembrane region" description="Helical" evidence="1">
    <location>
        <begin position="21"/>
        <end position="39"/>
    </location>
</feature>
<keyword evidence="4" id="KW-1185">Reference proteome</keyword>
<reference evidence="3 4" key="1">
    <citation type="journal article" date="2020" name="Cell Host Microbe">
        <title>Functional and Genomic Variation between Human-Derived Isolates of Lachnospiraceae Reveals Inter- and Intra-Species Diversity.</title>
        <authorList>
            <person name="Sorbara M.T."/>
            <person name="Littmann E.R."/>
            <person name="Fontana E."/>
            <person name="Moody T.U."/>
            <person name="Kohout C.E."/>
            <person name="Gjonbalaj M."/>
            <person name="Eaton V."/>
            <person name="Seok R."/>
            <person name="Leiner I.M."/>
            <person name="Pamer E.G."/>
        </authorList>
    </citation>
    <scope>NUCLEOTIDE SEQUENCE [LARGE SCALE GENOMIC DNA]</scope>
    <source>
        <strain evidence="3 4">MSK.1.17</strain>
    </source>
</reference>
<dbReference type="AlphaFoldDB" id="A0AAW5C3G0"/>
<sequence length="124" mass="13425">MKKADQKGKNRSRDGFTLIELICVIAILGILVALAVPSYRGLQDKSASQVAISNARSNYTLGKAQQDMIDAGAMKENEKQEYNYTRNPDGTDSAFWEGEINGRTYKAVYPGSTGDGEIVSGTGK</sequence>
<dbReference type="Gene3D" id="3.30.700.10">
    <property type="entry name" value="Glycoprotein, Type 4 Pilin"/>
    <property type="match status" value="1"/>
</dbReference>
<dbReference type="RefSeq" id="WP_117561231.1">
    <property type="nucleotide sequence ID" value="NZ_BAABZL010000001.1"/>
</dbReference>
<dbReference type="SUPFAM" id="SSF54523">
    <property type="entry name" value="Pili subunits"/>
    <property type="match status" value="1"/>
</dbReference>
<dbReference type="EMBL" id="JAKNGE010000024">
    <property type="protein sequence ID" value="MCG4747420.1"/>
    <property type="molecule type" value="Genomic_DNA"/>
</dbReference>
<proteinExistence type="predicted"/>
<evidence type="ECO:0000313" key="5">
    <source>
        <dbReference type="Proteomes" id="UP001299608"/>
    </source>
</evidence>
<dbReference type="Proteomes" id="UP000669239">
    <property type="component" value="Unassembled WGS sequence"/>
</dbReference>
<evidence type="ECO:0000256" key="1">
    <source>
        <dbReference type="SAM" id="Phobius"/>
    </source>
</evidence>
<evidence type="ECO:0000313" key="3">
    <source>
        <dbReference type="EMBL" id="NSJ47875.1"/>
    </source>
</evidence>
<organism evidence="2 5">
    <name type="scientific">Enterocloster aldenensis</name>
    <dbReference type="NCBI Taxonomy" id="358742"/>
    <lineage>
        <taxon>Bacteria</taxon>
        <taxon>Bacillati</taxon>
        <taxon>Bacillota</taxon>
        <taxon>Clostridia</taxon>
        <taxon>Lachnospirales</taxon>
        <taxon>Lachnospiraceae</taxon>
        <taxon>Enterocloster</taxon>
    </lineage>
</organism>
<accession>A0AAW5C3G0</accession>
<protein>
    <submittedName>
        <fullName evidence="2">Prepilin-type N-terminal cleavage/methylation domain-containing protein</fullName>
    </submittedName>
</protein>
<comment type="caution">
    <text evidence="2">The sequence shown here is derived from an EMBL/GenBank/DDBJ whole genome shotgun (WGS) entry which is preliminary data.</text>
</comment>
<gene>
    <name evidence="3" type="ORF">G5B36_04085</name>
    <name evidence="2" type="ORF">L0N08_18500</name>
</gene>
<dbReference type="InterPro" id="IPR012902">
    <property type="entry name" value="N_methyl_site"/>
</dbReference>
<keyword evidence="1" id="KW-1133">Transmembrane helix</keyword>